<organism evidence="2 3">
    <name type="scientific">Leucobacter chromiiresistens</name>
    <dbReference type="NCBI Taxonomy" id="1079994"/>
    <lineage>
        <taxon>Bacteria</taxon>
        <taxon>Bacillati</taxon>
        <taxon>Actinomycetota</taxon>
        <taxon>Actinomycetes</taxon>
        <taxon>Micrococcales</taxon>
        <taxon>Microbacteriaceae</taxon>
        <taxon>Leucobacter</taxon>
    </lineage>
</organism>
<keyword evidence="3" id="KW-1185">Reference proteome</keyword>
<protein>
    <recommendedName>
        <fullName evidence="4">Secreted protein</fullName>
    </recommendedName>
</protein>
<feature type="chain" id="PRO_5007544352" description="Secreted protein" evidence="1">
    <location>
        <begin position="32"/>
        <end position="75"/>
    </location>
</feature>
<feature type="signal peptide" evidence="1">
    <location>
        <begin position="1"/>
        <end position="31"/>
    </location>
</feature>
<dbReference type="Proteomes" id="UP000070810">
    <property type="component" value="Unassembled WGS sequence"/>
</dbReference>
<proteinExistence type="predicted"/>
<evidence type="ECO:0000313" key="3">
    <source>
        <dbReference type="Proteomes" id="UP000070810"/>
    </source>
</evidence>
<sequence length="75" mass="7379">MKQTTRTIASISTATALCLGTVALTAGPASATELAPASPAATSQADGSLITGPLIDGPLIDLGGILNSLRIGQFQ</sequence>
<dbReference type="EMBL" id="LDRK01000078">
    <property type="protein sequence ID" value="KTR83933.1"/>
    <property type="molecule type" value="Genomic_DNA"/>
</dbReference>
<keyword evidence="1" id="KW-0732">Signal</keyword>
<dbReference type="RefSeq" id="WP_058594378.1">
    <property type="nucleotide sequence ID" value="NZ_LDRK01000078.1"/>
</dbReference>
<dbReference type="AlphaFoldDB" id="A0A147EHJ6"/>
<dbReference type="PATRIC" id="fig|1079994.3.peg.2307"/>
<evidence type="ECO:0008006" key="4">
    <source>
        <dbReference type="Google" id="ProtNLM"/>
    </source>
</evidence>
<comment type="caution">
    <text evidence="2">The sequence shown here is derived from an EMBL/GenBank/DDBJ whole genome shotgun (WGS) entry which is preliminary data.</text>
</comment>
<accession>A0A147EHJ6</accession>
<evidence type="ECO:0000313" key="2">
    <source>
        <dbReference type="EMBL" id="KTR83933.1"/>
    </source>
</evidence>
<reference evidence="2 3" key="1">
    <citation type="journal article" date="2016" name="Front. Microbiol.">
        <title>Genomic Resource of Rice Seed Associated Bacteria.</title>
        <authorList>
            <person name="Midha S."/>
            <person name="Bansal K."/>
            <person name="Sharma S."/>
            <person name="Kumar N."/>
            <person name="Patil P.P."/>
            <person name="Chaudhry V."/>
            <person name="Patil P.B."/>
        </authorList>
    </citation>
    <scope>NUCLEOTIDE SEQUENCE [LARGE SCALE GENOMIC DNA]</scope>
    <source>
        <strain evidence="2 3">NS354</strain>
    </source>
</reference>
<evidence type="ECO:0000256" key="1">
    <source>
        <dbReference type="SAM" id="SignalP"/>
    </source>
</evidence>
<gene>
    <name evidence="2" type="ORF">NS354_10140</name>
</gene>
<dbReference type="OrthoDB" id="9887550at2"/>
<name>A0A147EHJ6_9MICO</name>